<dbReference type="Proteomes" id="UP000748308">
    <property type="component" value="Unassembled WGS sequence"/>
</dbReference>
<name>A0A938BPU0_UNCEI</name>
<protein>
    <submittedName>
        <fullName evidence="1">Uncharacterized protein</fullName>
    </submittedName>
</protein>
<reference evidence="1" key="1">
    <citation type="submission" date="2019-03" db="EMBL/GenBank/DDBJ databases">
        <title>Lake Tanganyika Metagenome-Assembled Genomes (MAGs).</title>
        <authorList>
            <person name="Tran P."/>
        </authorList>
    </citation>
    <scope>NUCLEOTIDE SEQUENCE</scope>
    <source>
        <strain evidence="1">M_DeepCast_400m_m2_100</strain>
    </source>
</reference>
<accession>A0A938BPU0</accession>
<dbReference type="InterPro" id="IPR011050">
    <property type="entry name" value="Pectin_lyase_fold/virulence"/>
</dbReference>
<sequence length="282" mass="29466">MRAGGMGELPIALPVSRAMRGADLPAPVAPVAARATGMTLGPAPAAARATGITLAPAARALGAAILLAALSAAAAGAITLREAYEQAGPLGGYDKHLELETGRVYTGGLLIGPTYGPLTWDPEGEPGGDVRIVGNGAILDLQGEQICISFCNRRLDIEDCVVLDGNIRFRGLRDDFLDVVPTGSVRHVTFYRPHDYGVRLQGAGGDIVVERNLCVDAIDTGPDFIFSTGIASDCLPTGTSYSASVFTAIYGTPALRSNWSFHSDPARNSVPLAHFHFLCEHG</sequence>
<dbReference type="AlphaFoldDB" id="A0A938BPU0"/>
<dbReference type="SUPFAM" id="SSF51126">
    <property type="entry name" value="Pectin lyase-like"/>
    <property type="match status" value="1"/>
</dbReference>
<evidence type="ECO:0000313" key="2">
    <source>
        <dbReference type="Proteomes" id="UP000748308"/>
    </source>
</evidence>
<gene>
    <name evidence="1" type="ORF">FJY75_01855</name>
</gene>
<comment type="caution">
    <text evidence="1">The sequence shown here is derived from an EMBL/GenBank/DDBJ whole genome shotgun (WGS) entry which is preliminary data.</text>
</comment>
<organism evidence="1 2">
    <name type="scientific">Eiseniibacteriota bacterium</name>
    <dbReference type="NCBI Taxonomy" id="2212470"/>
    <lineage>
        <taxon>Bacteria</taxon>
        <taxon>Candidatus Eiseniibacteriota</taxon>
    </lineage>
</organism>
<proteinExistence type="predicted"/>
<evidence type="ECO:0000313" key="1">
    <source>
        <dbReference type="EMBL" id="MBM3316575.1"/>
    </source>
</evidence>
<dbReference type="EMBL" id="VGIY01000023">
    <property type="protein sequence ID" value="MBM3316575.1"/>
    <property type="molecule type" value="Genomic_DNA"/>
</dbReference>